<organism evidence="3 4">
    <name type="scientific">Phytophthora sojae (strain P6497)</name>
    <name type="common">Soybean stem and root rot agent</name>
    <name type="synonym">Phytophthora megasperma f. sp. glycines</name>
    <dbReference type="NCBI Taxonomy" id="1094619"/>
    <lineage>
        <taxon>Eukaryota</taxon>
        <taxon>Sar</taxon>
        <taxon>Stramenopiles</taxon>
        <taxon>Oomycota</taxon>
        <taxon>Peronosporomycetes</taxon>
        <taxon>Peronosporales</taxon>
        <taxon>Peronosporaceae</taxon>
        <taxon>Phytophthora</taxon>
    </lineage>
</organism>
<dbReference type="AlphaFoldDB" id="G5A531"/>
<dbReference type="InParanoid" id="G5A531"/>
<protein>
    <recommendedName>
        <fullName evidence="2">N-acetyltransferase domain-containing protein</fullName>
    </recommendedName>
</protein>
<dbReference type="EMBL" id="JH159159">
    <property type="protein sequence ID" value="EGZ09780.1"/>
    <property type="molecule type" value="Genomic_DNA"/>
</dbReference>
<dbReference type="InterPro" id="IPR016181">
    <property type="entry name" value="Acyl_CoA_acyltransferase"/>
</dbReference>
<sequence length="178" mass="20268">MTARPQVTVTVRQYRPEDHATVTKIFIEGVMAADKNLDYRYLWEERLRKDLTTDLADIQANLVAPGGNFWVAVGTTNGASKIVGIIALYRRSEAVGEVKCVYVDQSCQRMGVGRKLIAQLESWSRQNGIKSLFLTINAANEKSHGFYNALGYSMVDEEDLYIWQKIKYFPVHKFVKEL</sequence>
<feature type="domain" description="N-acetyltransferase" evidence="2">
    <location>
        <begin position="9"/>
        <end position="170"/>
    </location>
</feature>
<reference evidence="3 4" key="1">
    <citation type="journal article" date="2006" name="Science">
        <title>Phytophthora genome sequences uncover evolutionary origins and mechanisms of pathogenesis.</title>
        <authorList>
            <person name="Tyler B.M."/>
            <person name="Tripathy S."/>
            <person name="Zhang X."/>
            <person name="Dehal P."/>
            <person name="Jiang R.H."/>
            <person name="Aerts A."/>
            <person name="Arredondo F.D."/>
            <person name="Baxter L."/>
            <person name="Bensasson D."/>
            <person name="Beynon J.L."/>
            <person name="Chapman J."/>
            <person name="Damasceno C.M."/>
            <person name="Dorrance A.E."/>
            <person name="Dou D."/>
            <person name="Dickerman A.W."/>
            <person name="Dubchak I.L."/>
            <person name="Garbelotto M."/>
            <person name="Gijzen M."/>
            <person name="Gordon S.G."/>
            <person name="Govers F."/>
            <person name="Grunwald N.J."/>
            <person name="Huang W."/>
            <person name="Ivors K.L."/>
            <person name="Jones R.W."/>
            <person name="Kamoun S."/>
            <person name="Krampis K."/>
            <person name="Lamour K.H."/>
            <person name="Lee M.K."/>
            <person name="McDonald W.H."/>
            <person name="Medina M."/>
            <person name="Meijer H.J."/>
            <person name="Nordberg E.K."/>
            <person name="Maclean D.J."/>
            <person name="Ospina-Giraldo M.D."/>
            <person name="Morris P.F."/>
            <person name="Phuntumart V."/>
            <person name="Putnam N.H."/>
            <person name="Rash S."/>
            <person name="Rose J.K."/>
            <person name="Sakihama Y."/>
            <person name="Salamov A.A."/>
            <person name="Savidor A."/>
            <person name="Scheuring C.F."/>
            <person name="Smith B.M."/>
            <person name="Sobral B.W."/>
            <person name="Terry A."/>
            <person name="Torto-Alalibo T.A."/>
            <person name="Win J."/>
            <person name="Xu Z."/>
            <person name="Zhang H."/>
            <person name="Grigoriev I.V."/>
            <person name="Rokhsar D.S."/>
            <person name="Boore J.L."/>
        </authorList>
    </citation>
    <scope>NUCLEOTIDE SEQUENCE [LARGE SCALE GENOMIC DNA]</scope>
    <source>
        <strain evidence="3 4">P6497</strain>
    </source>
</reference>
<dbReference type="GeneID" id="20660667"/>
<dbReference type="PANTHER" id="PTHR13947:SF37">
    <property type="entry name" value="LD18367P"/>
    <property type="match status" value="1"/>
</dbReference>
<proteinExistence type="predicted"/>
<dbReference type="CDD" id="cd04301">
    <property type="entry name" value="NAT_SF"/>
    <property type="match status" value="1"/>
</dbReference>
<keyword evidence="4" id="KW-1185">Reference proteome</keyword>
<dbReference type="SMR" id="G5A531"/>
<dbReference type="InterPro" id="IPR000182">
    <property type="entry name" value="GNAT_dom"/>
</dbReference>
<dbReference type="Pfam" id="PF00583">
    <property type="entry name" value="Acetyltransf_1"/>
    <property type="match status" value="1"/>
</dbReference>
<dbReference type="STRING" id="1094619.G5A531"/>
<dbReference type="Proteomes" id="UP000002640">
    <property type="component" value="Unassembled WGS sequence"/>
</dbReference>
<evidence type="ECO:0000259" key="2">
    <source>
        <dbReference type="PROSITE" id="PS51186"/>
    </source>
</evidence>
<evidence type="ECO:0000256" key="1">
    <source>
        <dbReference type="ARBA" id="ARBA00022679"/>
    </source>
</evidence>
<dbReference type="RefSeq" id="XP_009534641.1">
    <property type="nucleotide sequence ID" value="XM_009536346.1"/>
</dbReference>
<dbReference type="InterPro" id="IPR050769">
    <property type="entry name" value="NAT_camello-type"/>
</dbReference>
<dbReference type="PANTHER" id="PTHR13947">
    <property type="entry name" value="GNAT FAMILY N-ACETYLTRANSFERASE"/>
    <property type="match status" value="1"/>
</dbReference>
<dbReference type="SUPFAM" id="SSF55729">
    <property type="entry name" value="Acyl-CoA N-acyltransferases (Nat)"/>
    <property type="match status" value="1"/>
</dbReference>
<evidence type="ECO:0000313" key="4">
    <source>
        <dbReference type="Proteomes" id="UP000002640"/>
    </source>
</evidence>
<keyword evidence="1" id="KW-0808">Transferase</keyword>
<dbReference type="GO" id="GO:0008080">
    <property type="term" value="F:N-acetyltransferase activity"/>
    <property type="evidence" value="ECO:0007669"/>
    <property type="project" value="InterPro"/>
</dbReference>
<dbReference type="OMA" id="DYRYLWE"/>
<gene>
    <name evidence="3" type="ORF">PHYSODRAFT_523496</name>
</gene>
<dbReference type="PROSITE" id="PS51186">
    <property type="entry name" value="GNAT"/>
    <property type="match status" value="1"/>
</dbReference>
<evidence type="ECO:0000313" key="3">
    <source>
        <dbReference type="EMBL" id="EGZ09780.1"/>
    </source>
</evidence>
<name>G5A531_PHYSP</name>
<dbReference type="Gene3D" id="3.40.630.30">
    <property type="match status" value="1"/>
</dbReference>
<accession>G5A531</accession>
<dbReference type="KEGG" id="psoj:PHYSODRAFT_523496"/>